<feature type="domain" description="Enoyl reductase (ER)" evidence="3">
    <location>
        <begin position="1"/>
        <end position="229"/>
    </location>
</feature>
<evidence type="ECO:0000313" key="4">
    <source>
        <dbReference type="EMBL" id="KAK6191542.1"/>
    </source>
</evidence>
<dbReference type="GO" id="GO:0008270">
    <property type="term" value="F:zinc ion binding"/>
    <property type="evidence" value="ECO:0007669"/>
    <property type="project" value="InterPro"/>
</dbReference>
<dbReference type="Gene3D" id="3.40.50.720">
    <property type="entry name" value="NAD(P)-binding Rossmann-like Domain"/>
    <property type="match status" value="1"/>
</dbReference>
<comment type="caution">
    <text evidence="4">The sequence shown here is derived from an EMBL/GenBank/DDBJ whole genome shotgun (WGS) entry which is preliminary data.</text>
</comment>
<sequence length="239" mass="25861">MAIPVPNTNPELLPLMLSGLTASISLDKYGEIKAGETVLITAAAGGAGQLAVQWAKNAGCHVIGTCSSEEKVQFLKSIGCDRAINYKTEVFKDVLKSEYPKGVDVVFESVGGEMFDTCINSLAVKGRLIIIGYISGYESEKGFKPSRLSTLPQKLLPKSASVRGFFVMNFATDYKEYMTKLVQLLVGGKIKSFVDVGETSKFGKFKKLEGVSDAVDYLYSGHSKGKVIVEIDDSFNSKL</sequence>
<dbReference type="EMBL" id="JAZGQO010000002">
    <property type="protein sequence ID" value="KAK6191542.1"/>
    <property type="molecule type" value="Genomic_DNA"/>
</dbReference>
<proteinExistence type="predicted"/>
<dbReference type="PANTHER" id="PTHR43677">
    <property type="entry name" value="SHORT-CHAIN DEHYDROGENASE/REDUCTASE"/>
    <property type="match status" value="1"/>
</dbReference>
<dbReference type="FunFam" id="3.40.50.720:FF:000121">
    <property type="entry name" value="Prostaglandin reductase 2"/>
    <property type="match status" value="1"/>
</dbReference>
<dbReference type="Pfam" id="PF00107">
    <property type="entry name" value="ADH_zinc_N"/>
    <property type="match status" value="1"/>
</dbReference>
<evidence type="ECO:0000313" key="5">
    <source>
        <dbReference type="Proteomes" id="UP001347796"/>
    </source>
</evidence>
<evidence type="ECO:0000256" key="1">
    <source>
        <dbReference type="ARBA" id="ARBA00011981"/>
    </source>
</evidence>
<dbReference type="EC" id="1.3.1.48" evidence="1"/>
<dbReference type="InterPro" id="IPR036291">
    <property type="entry name" value="NAD(P)-bd_dom_sf"/>
</dbReference>
<dbReference type="InterPro" id="IPR002364">
    <property type="entry name" value="Quin_OxRdtase/zeta-crystal_CS"/>
</dbReference>
<accession>A0AAN8K7I8</accession>
<name>A0AAN8K7I8_PATCE</name>
<dbReference type="SMART" id="SM00829">
    <property type="entry name" value="PKS_ER"/>
    <property type="match status" value="1"/>
</dbReference>
<dbReference type="Proteomes" id="UP001347796">
    <property type="component" value="Unassembled WGS sequence"/>
</dbReference>
<dbReference type="InterPro" id="IPR051397">
    <property type="entry name" value="Zn-ADH-like_protein"/>
</dbReference>
<protein>
    <recommendedName>
        <fullName evidence="1">15-oxoprostaglandin 13-reductase</fullName>
        <ecNumber evidence="1">1.3.1.48</ecNumber>
    </recommendedName>
</protein>
<dbReference type="GO" id="GO:0005739">
    <property type="term" value="C:mitochondrion"/>
    <property type="evidence" value="ECO:0007669"/>
    <property type="project" value="TreeGrafter"/>
</dbReference>
<keyword evidence="5" id="KW-1185">Reference proteome</keyword>
<dbReference type="InterPro" id="IPR013149">
    <property type="entry name" value="ADH-like_C"/>
</dbReference>
<evidence type="ECO:0000259" key="3">
    <source>
        <dbReference type="SMART" id="SM00829"/>
    </source>
</evidence>
<dbReference type="AlphaFoldDB" id="A0AAN8K7I8"/>
<dbReference type="PROSITE" id="PS01162">
    <property type="entry name" value="QOR_ZETA_CRYSTAL"/>
    <property type="match status" value="1"/>
</dbReference>
<dbReference type="SUPFAM" id="SSF51735">
    <property type="entry name" value="NAD(P)-binding Rossmann-fold domains"/>
    <property type="match status" value="1"/>
</dbReference>
<dbReference type="InterPro" id="IPR020843">
    <property type="entry name" value="ER"/>
</dbReference>
<dbReference type="GO" id="GO:0047522">
    <property type="term" value="F:15-oxoprostaglandin 13-reductase [NAD(P)+] activity"/>
    <property type="evidence" value="ECO:0007669"/>
    <property type="project" value="UniProtKB-EC"/>
</dbReference>
<organism evidence="4 5">
    <name type="scientific">Patella caerulea</name>
    <name type="common">Rayed Mediterranean limpet</name>
    <dbReference type="NCBI Taxonomy" id="87958"/>
    <lineage>
        <taxon>Eukaryota</taxon>
        <taxon>Metazoa</taxon>
        <taxon>Spiralia</taxon>
        <taxon>Lophotrochozoa</taxon>
        <taxon>Mollusca</taxon>
        <taxon>Gastropoda</taxon>
        <taxon>Patellogastropoda</taxon>
        <taxon>Patelloidea</taxon>
        <taxon>Patellidae</taxon>
        <taxon>Patella</taxon>
    </lineage>
</organism>
<reference evidence="4 5" key="1">
    <citation type="submission" date="2024-01" db="EMBL/GenBank/DDBJ databases">
        <title>The genome of the rayed Mediterranean limpet Patella caerulea (Linnaeus, 1758).</title>
        <authorList>
            <person name="Anh-Thu Weber A."/>
            <person name="Halstead-Nussloch G."/>
        </authorList>
    </citation>
    <scope>NUCLEOTIDE SEQUENCE [LARGE SCALE GENOMIC DNA]</scope>
    <source>
        <strain evidence="4">AATW-2023a</strain>
        <tissue evidence="4">Whole specimen</tissue>
    </source>
</reference>
<gene>
    <name evidence="4" type="ORF">SNE40_003205</name>
</gene>
<keyword evidence="2" id="KW-0560">Oxidoreductase</keyword>
<dbReference type="PANTHER" id="PTHR43677:SF3">
    <property type="entry name" value="PROSTAGLANDIN REDUCTASE 3"/>
    <property type="match status" value="1"/>
</dbReference>
<evidence type="ECO:0000256" key="2">
    <source>
        <dbReference type="ARBA" id="ARBA00023002"/>
    </source>
</evidence>